<evidence type="ECO:0000313" key="2">
    <source>
        <dbReference type="EMBL" id="PSV43589.1"/>
    </source>
</evidence>
<dbReference type="RefSeq" id="WP_107255462.1">
    <property type="nucleotide sequence ID" value="NZ_PYOC01000012.1"/>
</dbReference>
<feature type="transmembrane region" description="Helical" evidence="1">
    <location>
        <begin position="893"/>
        <end position="913"/>
    </location>
</feature>
<dbReference type="InterPro" id="IPR027463">
    <property type="entry name" value="AcrB_DN_DC_subdom"/>
</dbReference>
<keyword evidence="3" id="KW-1185">Reference proteome</keyword>
<dbReference type="Gene3D" id="3.30.70.1320">
    <property type="entry name" value="Multidrug efflux transporter AcrB pore domain like"/>
    <property type="match status" value="1"/>
</dbReference>
<comment type="caution">
    <text evidence="2">The sequence shown here is derived from an EMBL/GenBank/DDBJ whole genome shotgun (WGS) entry which is preliminary data.</text>
</comment>
<feature type="transmembrane region" description="Helical" evidence="1">
    <location>
        <begin position="996"/>
        <end position="1022"/>
    </location>
</feature>
<gene>
    <name evidence="2" type="ORF">C9J47_22235</name>
</gene>
<feature type="transmembrane region" description="Helical" evidence="1">
    <location>
        <begin position="331"/>
        <end position="347"/>
    </location>
</feature>
<dbReference type="GO" id="GO:0042910">
    <property type="term" value="F:xenobiotic transmembrane transporter activity"/>
    <property type="evidence" value="ECO:0007669"/>
    <property type="project" value="TreeGrafter"/>
</dbReference>
<dbReference type="Pfam" id="PF00873">
    <property type="entry name" value="ACR_tran"/>
    <property type="match status" value="1"/>
</dbReference>
<sequence length="1036" mass="113959">MIRYFSRHPTAANLLMLALLLLGLVALPQIKRETFPEFSPAYIIASVIYPGASPQEVEESICMRMEDAVDGLSNIVETRCEAVEGSASLVLKLTNSDVVSRMLVDVQTQINAINDFPNEIESPIVRELDWNEPVVDVAISADTSWPQLKAYAEDLKRKLKLDYGVSLVAVGGFSDHQIRIELKEAAIRQLGLSVGDIADRLARQNIKLPSGNIELGDKNLLIRFDEQKITPTALANTVIGADSDGGVLRLGDIATLTDRFELDEQKILFDGKPSAILKVSKNKADDALRIKDRVQQFVEDERKIAPTGVTLSMTNDLSSVLWDRLTMMVRNGWQGVVLVFATMWLFFTFRYSFWVAAGLPVAFLGSLFLMAGLGLSINIMSLVALLMAIGIMMDDAIVIAESIAAHLERGQSITNAVTNGVKKVFPGVLSSYLTTVCIFGSLLFLEGEMGAVLKVVPQVLILVLTLSLVEAFLILPRHLSHSLQKQKENEKPDIAFKVWFLNKFDSFRNNQLVSAVEAVVRWRYLFLGSVIAMLFISLSLLAGGALKFVGFPELDGDIAEARVILPPGSSLAQTEKVVQTIVIAAEKLNVEWSDKQEGGNTLVEHITEQYNFNPDADESGPHVATVRLDLRGAESRNTVIDEFVAAWRDEIGTIADPVSLVFKQPVMGPGGRAVEIQMQNDDLTELKAASIKIQQYLSQFDGVFGILDDMRMGKQEVLVKLRPGAESFGVDGQMIASQLRAAYFGQTADEIQIGPENIEVEVRFDKQEAANLQTLSSFPIMLSDGSQIPLASISTLEYQRNYVRIQRVNGLRTLSVFADLESSKVSSTEILKAFRNDLMPQLKLKYPNLRFNFEGEAKDTAETGQSMGVGFAMGIFGVFVILSFQFRSYLEPFIVLLAIPLALIGVLWGHWLLGHALSMPSIMGFVSLAGVVVNDSILLVQYIRHHVDDGDSMHDAVVKASRERFRAVFLTSLTTAAGLLPLLLETSLQAQVIQPLVISIVFGIFTSTLLVLFMIPAAYAILADFGLVKKHQTLAA</sequence>
<evidence type="ECO:0000313" key="3">
    <source>
        <dbReference type="Proteomes" id="UP000241803"/>
    </source>
</evidence>
<name>A0A2T3L3B8_9GAMM</name>
<dbReference type="Gene3D" id="3.30.70.1430">
    <property type="entry name" value="Multidrug efflux transporter AcrB pore domain"/>
    <property type="match status" value="2"/>
</dbReference>
<dbReference type="SUPFAM" id="SSF82866">
    <property type="entry name" value="Multidrug efflux transporter AcrB transmembrane domain"/>
    <property type="match status" value="2"/>
</dbReference>
<feature type="transmembrane region" description="Helical" evidence="1">
    <location>
        <begin position="524"/>
        <end position="546"/>
    </location>
</feature>
<dbReference type="EMBL" id="PYOC01000012">
    <property type="protein sequence ID" value="PSV43589.1"/>
    <property type="molecule type" value="Genomic_DNA"/>
</dbReference>
<keyword evidence="1" id="KW-0472">Membrane</keyword>
<keyword evidence="1" id="KW-1133">Transmembrane helix</keyword>
<proteinExistence type="predicted"/>
<dbReference type="PANTHER" id="PTHR32063:SF33">
    <property type="entry name" value="RND SUPERFAMILY EFFLUX PUMP PERMEASE COMPONENT"/>
    <property type="match status" value="1"/>
</dbReference>
<evidence type="ECO:0000256" key="1">
    <source>
        <dbReference type="SAM" id="Phobius"/>
    </source>
</evidence>
<dbReference type="Proteomes" id="UP000241803">
    <property type="component" value="Unassembled WGS sequence"/>
</dbReference>
<dbReference type="Gene3D" id="3.30.70.1440">
    <property type="entry name" value="Multidrug efflux transporter AcrB pore domain"/>
    <property type="match status" value="1"/>
</dbReference>
<feature type="transmembrane region" description="Helical" evidence="1">
    <location>
        <begin position="919"/>
        <end position="943"/>
    </location>
</feature>
<organism evidence="2 3">
    <name type="scientific">Photobacterium indicum</name>
    <dbReference type="NCBI Taxonomy" id="81447"/>
    <lineage>
        <taxon>Bacteria</taxon>
        <taxon>Pseudomonadati</taxon>
        <taxon>Pseudomonadota</taxon>
        <taxon>Gammaproteobacteria</taxon>
        <taxon>Vibrionales</taxon>
        <taxon>Vibrionaceae</taxon>
        <taxon>Photobacterium</taxon>
    </lineage>
</organism>
<dbReference type="AlphaFoldDB" id="A0A2T3L3B8"/>
<feature type="transmembrane region" description="Helical" evidence="1">
    <location>
        <begin position="451"/>
        <end position="475"/>
    </location>
</feature>
<dbReference type="PANTHER" id="PTHR32063">
    <property type="match status" value="1"/>
</dbReference>
<dbReference type="InterPro" id="IPR001036">
    <property type="entry name" value="Acrflvin-R"/>
</dbReference>
<feature type="transmembrane region" description="Helical" evidence="1">
    <location>
        <begin position="964"/>
        <end position="984"/>
    </location>
</feature>
<dbReference type="GO" id="GO:0005886">
    <property type="term" value="C:plasma membrane"/>
    <property type="evidence" value="ECO:0007669"/>
    <property type="project" value="TreeGrafter"/>
</dbReference>
<keyword evidence="1" id="KW-0812">Transmembrane</keyword>
<dbReference type="SUPFAM" id="SSF82714">
    <property type="entry name" value="Multidrug efflux transporter AcrB TolC docking domain, DN and DC subdomains"/>
    <property type="match status" value="2"/>
</dbReference>
<feature type="transmembrane region" description="Helical" evidence="1">
    <location>
        <begin position="424"/>
        <end position="445"/>
    </location>
</feature>
<dbReference type="Gene3D" id="3.30.2090.10">
    <property type="entry name" value="Multidrug efflux transporter AcrB TolC docking domain, DN and DC subdomains"/>
    <property type="match status" value="2"/>
</dbReference>
<accession>A0A2T3L3B8</accession>
<dbReference type="Gene3D" id="1.20.1640.10">
    <property type="entry name" value="Multidrug efflux transporter AcrB transmembrane domain"/>
    <property type="match status" value="2"/>
</dbReference>
<protein>
    <submittedName>
        <fullName evidence="2">AcrB/AcrD/AcrF family protein</fullName>
    </submittedName>
</protein>
<dbReference type="SUPFAM" id="SSF82693">
    <property type="entry name" value="Multidrug efflux transporter AcrB pore domain, PN1, PN2, PC1 and PC2 subdomains"/>
    <property type="match status" value="2"/>
</dbReference>
<feature type="transmembrane region" description="Helical" evidence="1">
    <location>
        <begin position="867"/>
        <end position="886"/>
    </location>
</feature>
<dbReference type="PRINTS" id="PR00702">
    <property type="entry name" value="ACRIFLAVINRP"/>
</dbReference>
<reference evidence="2 3" key="1">
    <citation type="submission" date="2018-03" db="EMBL/GenBank/DDBJ databases">
        <title>Whole genome sequencing of Histamine producing bacteria.</title>
        <authorList>
            <person name="Butler K."/>
        </authorList>
    </citation>
    <scope>NUCLEOTIDE SEQUENCE [LARGE SCALE GENOMIC DNA]</scope>
    <source>
        <strain evidence="2 3">ATCC 19614</strain>
    </source>
</reference>